<dbReference type="Proteomes" id="UP000053859">
    <property type="component" value="Unassembled WGS sequence"/>
</dbReference>
<dbReference type="RefSeq" id="WP_099054511.1">
    <property type="nucleotide sequence ID" value="NZ_DF968197.1"/>
</dbReference>
<dbReference type="EMBL" id="DF968197">
    <property type="protein sequence ID" value="GAP45850.1"/>
    <property type="molecule type" value="Genomic_DNA"/>
</dbReference>
<protein>
    <submittedName>
        <fullName evidence="1">Uncharacterized protein</fullName>
    </submittedName>
</protein>
<dbReference type="PATRIC" id="fig|146537.3.peg.609"/>
<evidence type="ECO:0000313" key="1">
    <source>
        <dbReference type="EMBL" id="GAP45850.1"/>
    </source>
</evidence>
<sequence length="126" mass="14390">MRGATRAAKDPGRNVFDDLPPDLERLLTLRVWHAMWLTRIDNKIADLQRREAEREHGRRVRPARPEWIVQLGIGTGRPPVQVHAGDCYAAGNRHRPVDRDEARRLLASGLPACPHCQPDIELRILD</sequence>
<dbReference type="InterPro" id="IPR046200">
    <property type="entry name" value="DUF6233"/>
</dbReference>
<name>A0A0K8PDA6_STRAJ</name>
<proteinExistence type="predicted"/>
<organism evidence="1 2">
    <name type="scientific">Streptomyces azureus</name>
    <dbReference type="NCBI Taxonomy" id="146537"/>
    <lineage>
        <taxon>Bacteria</taxon>
        <taxon>Bacillati</taxon>
        <taxon>Actinomycetota</taxon>
        <taxon>Actinomycetes</taxon>
        <taxon>Kitasatosporales</taxon>
        <taxon>Streptomycetaceae</taxon>
        <taxon>Streptomyces</taxon>
    </lineage>
</organism>
<dbReference type="Pfam" id="PF19746">
    <property type="entry name" value="DUF6233"/>
    <property type="match status" value="1"/>
</dbReference>
<dbReference type="AlphaFoldDB" id="A0A0K8PDA6"/>
<evidence type="ECO:0000313" key="2">
    <source>
        <dbReference type="Proteomes" id="UP000053859"/>
    </source>
</evidence>
<keyword evidence="2" id="KW-1185">Reference proteome</keyword>
<gene>
    <name evidence="1" type="ORF">SAZU_0580</name>
</gene>
<reference evidence="1" key="1">
    <citation type="journal article" date="2015" name="Genome Announc.">
        <title>Draft Genome Sequence of Thiostrepton-Producing Streptomyces azureus ATCC 14921.</title>
        <authorList>
            <person name="Sakihara K."/>
            <person name="Maeda J."/>
            <person name="Tashiro K."/>
            <person name="Fujino Y."/>
            <person name="Kuhara S."/>
            <person name="Ohshima T."/>
            <person name="Ogata S."/>
            <person name="Doi K."/>
        </authorList>
    </citation>
    <scope>NUCLEOTIDE SEQUENCE [LARGE SCALE GENOMIC DNA]</scope>
    <source>
        <strain evidence="1">ATCC14921</strain>
    </source>
</reference>
<accession>A0A0K8PDA6</accession>
<dbReference type="OrthoDB" id="4220183at2"/>